<dbReference type="PANTHER" id="PTHR23232:SF138">
    <property type="entry name" value="KRAB DOMAIN-CONTAINING PROTEIN"/>
    <property type="match status" value="1"/>
</dbReference>
<dbReference type="AlphaFoldDB" id="A0A811ZA82"/>
<reference evidence="2" key="1">
    <citation type="submission" date="2020-12" db="EMBL/GenBank/DDBJ databases">
        <authorList>
            <consortium name="Molecular Ecology Group"/>
        </authorList>
    </citation>
    <scope>NUCLEOTIDE SEQUENCE</scope>
    <source>
        <strain evidence="2">TBG_1078</strain>
    </source>
</reference>
<protein>
    <submittedName>
        <fullName evidence="2">(raccoon dog) hypothetical protein</fullName>
    </submittedName>
</protein>
<dbReference type="SMART" id="SM00349">
    <property type="entry name" value="KRAB"/>
    <property type="match status" value="1"/>
</dbReference>
<dbReference type="InterPro" id="IPR036051">
    <property type="entry name" value="KRAB_dom_sf"/>
</dbReference>
<dbReference type="InterPro" id="IPR050169">
    <property type="entry name" value="Krueppel_C2H2_ZnF"/>
</dbReference>
<name>A0A811ZA82_NYCPR</name>
<dbReference type="EMBL" id="CAJHUB010000760">
    <property type="protein sequence ID" value="CAD7685636.1"/>
    <property type="molecule type" value="Genomic_DNA"/>
</dbReference>
<sequence length="157" mass="18325">MPAIDLFSCGHLSQDFFCLHEEKSEGERIVTKCLINYCQDPVTFDDVAVEFTQEEWTLLDQTQRRPYRDVVLENYKNLASTAPQQNILQGKTPSVVEMVRFTVCNTLPSTSMEDWKFHKIEKQHDNHNRHLGLGYSSQTKLFLTESERYEFDTLNTP</sequence>
<dbReference type="Pfam" id="PF01352">
    <property type="entry name" value="KRAB"/>
    <property type="match status" value="1"/>
</dbReference>
<dbReference type="CDD" id="cd07765">
    <property type="entry name" value="KRAB_A-box"/>
    <property type="match status" value="1"/>
</dbReference>
<dbReference type="Gene3D" id="6.10.140.140">
    <property type="match status" value="1"/>
</dbReference>
<comment type="caution">
    <text evidence="2">The sequence shown here is derived from an EMBL/GenBank/DDBJ whole genome shotgun (WGS) entry which is preliminary data.</text>
</comment>
<proteinExistence type="predicted"/>
<dbReference type="Proteomes" id="UP000645828">
    <property type="component" value="Unassembled WGS sequence"/>
</dbReference>
<keyword evidence="3" id="KW-1185">Reference proteome</keyword>
<evidence type="ECO:0000313" key="2">
    <source>
        <dbReference type="EMBL" id="CAD7685636.1"/>
    </source>
</evidence>
<dbReference type="GO" id="GO:0006355">
    <property type="term" value="P:regulation of DNA-templated transcription"/>
    <property type="evidence" value="ECO:0007669"/>
    <property type="project" value="InterPro"/>
</dbReference>
<dbReference type="PROSITE" id="PS50805">
    <property type="entry name" value="KRAB"/>
    <property type="match status" value="1"/>
</dbReference>
<gene>
    <name evidence="2" type="ORF">NYPRO_LOCUS18429</name>
</gene>
<feature type="domain" description="KRAB" evidence="1">
    <location>
        <begin position="42"/>
        <end position="131"/>
    </location>
</feature>
<dbReference type="SUPFAM" id="SSF109640">
    <property type="entry name" value="KRAB domain (Kruppel-associated box)"/>
    <property type="match status" value="1"/>
</dbReference>
<accession>A0A811ZA82</accession>
<organism evidence="2 3">
    <name type="scientific">Nyctereutes procyonoides</name>
    <name type="common">Raccoon dog</name>
    <name type="synonym">Canis procyonoides</name>
    <dbReference type="NCBI Taxonomy" id="34880"/>
    <lineage>
        <taxon>Eukaryota</taxon>
        <taxon>Metazoa</taxon>
        <taxon>Chordata</taxon>
        <taxon>Craniata</taxon>
        <taxon>Vertebrata</taxon>
        <taxon>Euteleostomi</taxon>
        <taxon>Mammalia</taxon>
        <taxon>Eutheria</taxon>
        <taxon>Laurasiatheria</taxon>
        <taxon>Carnivora</taxon>
        <taxon>Caniformia</taxon>
        <taxon>Canidae</taxon>
        <taxon>Nyctereutes</taxon>
    </lineage>
</organism>
<evidence type="ECO:0000259" key="1">
    <source>
        <dbReference type="PROSITE" id="PS50805"/>
    </source>
</evidence>
<dbReference type="PANTHER" id="PTHR23232">
    <property type="entry name" value="KRAB DOMAIN C2H2 ZINC FINGER"/>
    <property type="match status" value="1"/>
</dbReference>
<evidence type="ECO:0000313" key="3">
    <source>
        <dbReference type="Proteomes" id="UP000645828"/>
    </source>
</evidence>
<dbReference type="InterPro" id="IPR001909">
    <property type="entry name" value="KRAB"/>
</dbReference>